<comment type="caution">
    <text evidence="1">The sequence shown here is derived from an EMBL/GenBank/DDBJ whole genome shotgun (WGS) entry which is preliminary data.</text>
</comment>
<dbReference type="EMBL" id="JAAGME010001231">
    <property type="protein sequence ID" value="NEB71233.1"/>
    <property type="molecule type" value="Genomic_DNA"/>
</dbReference>
<dbReference type="Proteomes" id="UP000471648">
    <property type="component" value="Unassembled WGS sequence"/>
</dbReference>
<reference evidence="1 2" key="1">
    <citation type="submission" date="2020-01" db="EMBL/GenBank/DDBJ databases">
        <title>Insect and environment-associated Actinomycetes.</title>
        <authorList>
            <person name="Currrie C."/>
            <person name="Chevrette M."/>
            <person name="Carlson C."/>
            <person name="Stubbendieck R."/>
            <person name="Wendt-Pienkowski E."/>
        </authorList>
    </citation>
    <scope>NUCLEOTIDE SEQUENCE [LARGE SCALE GENOMIC DNA]</scope>
    <source>
        <strain evidence="1 2">SID14438</strain>
    </source>
</reference>
<dbReference type="InterPro" id="IPR043746">
    <property type="entry name" value="DUF5691"/>
</dbReference>
<feature type="non-terminal residue" evidence="1">
    <location>
        <position position="1"/>
    </location>
</feature>
<protein>
    <submittedName>
        <fullName evidence="1">Uncharacterized protein</fullName>
    </submittedName>
</protein>
<dbReference type="AlphaFoldDB" id="A0A6N9VET5"/>
<organism evidence="1 2">
    <name type="scientific">Streptomyces microflavus</name>
    <name type="common">Streptomyces lipmanii</name>
    <dbReference type="NCBI Taxonomy" id="1919"/>
    <lineage>
        <taxon>Bacteria</taxon>
        <taxon>Bacillati</taxon>
        <taxon>Actinomycetota</taxon>
        <taxon>Actinomycetes</taxon>
        <taxon>Kitasatosporales</taxon>
        <taxon>Streptomycetaceae</taxon>
        <taxon>Streptomyces</taxon>
    </lineage>
</organism>
<accession>A0A6N9VET5</accession>
<evidence type="ECO:0000313" key="2">
    <source>
        <dbReference type="Proteomes" id="UP000471648"/>
    </source>
</evidence>
<sequence>APDLTELIPQWLATANRRGFRAPAALVPPLLDAARARTDLRPQALTFAGPLGLWLAALNPEWKFALRGSAGGSLVPDTSDPEAVRRLWEEGLFAERIALLDAVRVREPIAALALLTTTWPTERAEDRLMFLDSLRTGLGAGDEEFLEQALADRSRNVRATAAELLSALPSSAFAGRMAARATSCVNPDRTGAGSGAGASIAVEAPHECDAGMQRDGVAAVPPTGRGERSWWLVQLVEATPLGIWQEQFGGRPAEEIVALPVADDWAGELHAAWCRAAVRQRHPEWA</sequence>
<proteinExistence type="predicted"/>
<dbReference type="Pfam" id="PF18944">
    <property type="entry name" value="DUF5691"/>
    <property type="match status" value="1"/>
</dbReference>
<gene>
    <name evidence="1" type="ORF">G3I39_29825</name>
</gene>
<name>A0A6N9VET5_STRMI</name>
<feature type="non-terminal residue" evidence="1">
    <location>
        <position position="286"/>
    </location>
</feature>
<dbReference type="RefSeq" id="WP_239111057.1">
    <property type="nucleotide sequence ID" value="NZ_JAAGME010001231.1"/>
</dbReference>
<evidence type="ECO:0000313" key="1">
    <source>
        <dbReference type="EMBL" id="NEB71233.1"/>
    </source>
</evidence>